<dbReference type="Proteomes" id="UP000317638">
    <property type="component" value="Unassembled WGS sequence"/>
</dbReference>
<gene>
    <name evidence="8" type="ORF">FOJ82_14920</name>
</gene>
<comment type="caution">
    <text evidence="8">The sequence shown here is derived from an EMBL/GenBank/DDBJ whole genome shotgun (WGS) entry which is preliminary data.</text>
</comment>
<accession>A0A553JW66</accession>
<evidence type="ECO:0000313" key="8">
    <source>
        <dbReference type="EMBL" id="TRY16684.1"/>
    </source>
</evidence>
<feature type="transmembrane region" description="Helical" evidence="7">
    <location>
        <begin position="279"/>
        <end position="304"/>
    </location>
</feature>
<evidence type="ECO:0000256" key="4">
    <source>
        <dbReference type="ARBA" id="ARBA00022692"/>
    </source>
</evidence>
<feature type="transmembrane region" description="Helical" evidence="7">
    <location>
        <begin position="413"/>
        <end position="435"/>
    </location>
</feature>
<dbReference type="AlphaFoldDB" id="A0A553JW66"/>
<sequence>MQATMRRSAFGNIVARSGSLLLALMNTMVLARVLSPSDFGIVALSTMLSGFFSILGTAGLTVAVVQIRDLDQGAVRDLFTLSILLASLCGGCFLVGAGIIAVNMQDAIYFRVGLLASATLILSIVNAIPAGLVLKKGRLYAVGRRQLIGTIAGVALGIGGAFLGVGLYSLLFLALSTSLVVFVSNWREVRVMPSWPVRRESVSRIAGFASFDYGSSVVRYLSRNIDGFLVGIWMGPSRLGVYNQALTLTNYPVNNTSFVLNGILHPILSRKQDSPREVYDSYVGVVRLLSILGIFVSAVGFLGGREIVLLILGDQWLGAVAPFQILSLSIWFQMCVVTAGPVYQSLGATRPMFVSGSVIGVIAVGCAIVGAMSGEVTVLAWAVLVSVAFKWICDYAILVKFGFGSSVVDFFRLFIRHAGVAAIVFGLGWFVRGLLYELSPFWTLVIETVVVCAATLGGSIVVGEWRKVMRTVRGR</sequence>
<feature type="transmembrane region" description="Helical" evidence="7">
    <location>
        <begin position="441"/>
        <end position="465"/>
    </location>
</feature>
<protein>
    <submittedName>
        <fullName evidence="8">Oligosaccharide flippase family protein</fullName>
    </submittedName>
</protein>
<feature type="transmembrane region" description="Helical" evidence="7">
    <location>
        <begin position="316"/>
        <end position="340"/>
    </location>
</feature>
<keyword evidence="6 7" id="KW-0472">Membrane</keyword>
<evidence type="ECO:0000256" key="6">
    <source>
        <dbReference type="ARBA" id="ARBA00023136"/>
    </source>
</evidence>
<organism evidence="8 9">
    <name type="scientific">Tessaracoccus rhinocerotis</name>
    <dbReference type="NCBI Taxonomy" id="1689449"/>
    <lineage>
        <taxon>Bacteria</taxon>
        <taxon>Bacillati</taxon>
        <taxon>Actinomycetota</taxon>
        <taxon>Actinomycetes</taxon>
        <taxon>Propionibacteriales</taxon>
        <taxon>Propionibacteriaceae</taxon>
        <taxon>Tessaracoccus</taxon>
    </lineage>
</organism>
<comment type="similarity">
    <text evidence="2">Belongs to the polysaccharide synthase family.</text>
</comment>
<evidence type="ECO:0000256" key="7">
    <source>
        <dbReference type="SAM" id="Phobius"/>
    </source>
</evidence>
<dbReference type="EMBL" id="VKKG01000007">
    <property type="protein sequence ID" value="TRY16684.1"/>
    <property type="molecule type" value="Genomic_DNA"/>
</dbReference>
<dbReference type="InterPro" id="IPR050833">
    <property type="entry name" value="Poly_Biosynth_Transport"/>
</dbReference>
<evidence type="ECO:0000313" key="9">
    <source>
        <dbReference type="Proteomes" id="UP000317638"/>
    </source>
</evidence>
<dbReference type="PANTHER" id="PTHR30250">
    <property type="entry name" value="PST FAMILY PREDICTED COLANIC ACID TRANSPORTER"/>
    <property type="match status" value="1"/>
</dbReference>
<keyword evidence="3" id="KW-1003">Cell membrane</keyword>
<evidence type="ECO:0000256" key="1">
    <source>
        <dbReference type="ARBA" id="ARBA00004651"/>
    </source>
</evidence>
<feature type="transmembrane region" description="Helical" evidence="7">
    <location>
        <begin position="352"/>
        <end position="372"/>
    </location>
</feature>
<feature type="transmembrane region" description="Helical" evidence="7">
    <location>
        <begin position="170"/>
        <end position="189"/>
    </location>
</feature>
<feature type="transmembrane region" description="Helical" evidence="7">
    <location>
        <begin position="78"/>
        <end position="102"/>
    </location>
</feature>
<dbReference type="Pfam" id="PF13440">
    <property type="entry name" value="Polysacc_synt_3"/>
    <property type="match status" value="1"/>
</dbReference>
<keyword evidence="4 7" id="KW-0812">Transmembrane</keyword>
<name>A0A553JW66_9ACTN</name>
<comment type="subcellular location">
    <subcellularLocation>
        <location evidence="1">Cell membrane</location>
        <topology evidence="1">Multi-pass membrane protein</topology>
    </subcellularLocation>
</comment>
<dbReference type="PANTHER" id="PTHR30250:SF10">
    <property type="entry name" value="LIPOPOLYSACCHARIDE BIOSYNTHESIS PROTEIN WZXC"/>
    <property type="match status" value="1"/>
</dbReference>
<dbReference type="OrthoDB" id="9770347at2"/>
<evidence type="ECO:0000256" key="2">
    <source>
        <dbReference type="ARBA" id="ARBA00007430"/>
    </source>
</evidence>
<evidence type="ECO:0000256" key="3">
    <source>
        <dbReference type="ARBA" id="ARBA00022475"/>
    </source>
</evidence>
<keyword evidence="9" id="KW-1185">Reference proteome</keyword>
<feature type="transmembrane region" description="Helical" evidence="7">
    <location>
        <begin position="41"/>
        <end position="66"/>
    </location>
</feature>
<feature type="transmembrane region" description="Helical" evidence="7">
    <location>
        <begin position="146"/>
        <end position="164"/>
    </location>
</feature>
<dbReference type="GO" id="GO:0005886">
    <property type="term" value="C:plasma membrane"/>
    <property type="evidence" value="ECO:0007669"/>
    <property type="project" value="UniProtKB-SubCell"/>
</dbReference>
<feature type="transmembrane region" description="Helical" evidence="7">
    <location>
        <begin position="108"/>
        <end position="134"/>
    </location>
</feature>
<reference evidence="8 9" key="1">
    <citation type="submission" date="2019-07" db="EMBL/GenBank/DDBJ databases">
        <authorList>
            <person name="Zhou L.-Y."/>
        </authorList>
    </citation>
    <scope>NUCLEOTIDE SEQUENCE [LARGE SCALE GENOMIC DNA]</scope>
    <source>
        <strain evidence="8 9">YIM 101269</strain>
    </source>
</reference>
<proteinExistence type="inferred from homology"/>
<keyword evidence="5 7" id="KW-1133">Transmembrane helix</keyword>
<feature type="transmembrane region" description="Helical" evidence="7">
    <location>
        <begin position="378"/>
        <end position="401"/>
    </location>
</feature>
<evidence type="ECO:0000256" key="5">
    <source>
        <dbReference type="ARBA" id="ARBA00022989"/>
    </source>
</evidence>